<accession>A0A5J4FYS2</accession>
<dbReference type="Proteomes" id="UP000326994">
    <property type="component" value="Unassembled WGS sequence"/>
</dbReference>
<protein>
    <submittedName>
        <fullName evidence="1">Uncharacterized protein</fullName>
    </submittedName>
</protein>
<reference evidence="1 2" key="1">
    <citation type="submission" date="2019-08" db="EMBL/GenBank/DDBJ databases">
        <title>Ulvibacter marinistellae sp. nov., isolated from a starfish, Patiria pectinifera.</title>
        <authorList>
            <person name="Kawano K."/>
            <person name="Ushijima N."/>
            <person name="Kihara M."/>
            <person name="Itoh H."/>
        </authorList>
    </citation>
    <scope>NUCLEOTIDE SEQUENCE [LARGE SCALE GENOMIC DNA]</scope>
    <source>
        <strain evidence="1 2">KK4</strain>
    </source>
</reference>
<sequence>MTTTLDKIQKEVIKSYTKSLSREETIDNLLDKINDRKRTYKEFADGINKLGKLVRKITWLDDLSDSDEVMIRGLIAMGKASDLKYRKFLAEDRRLFVPKGLFKEDFKYLREAIENHKESVFEVEQIIFEFRQDEDFKELCKVIDDF</sequence>
<gene>
    <name evidence="1" type="ORF">ULMS_29480</name>
</gene>
<keyword evidence="2" id="KW-1185">Reference proteome</keyword>
<organism evidence="1 2">
    <name type="scientific">Patiriisocius marinistellae</name>
    <dbReference type="NCBI Taxonomy" id="2494560"/>
    <lineage>
        <taxon>Bacteria</taxon>
        <taxon>Pseudomonadati</taxon>
        <taxon>Bacteroidota</taxon>
        <taxon>Flavobacteriia</taxon>
        <taxon>Flavobacteriales</taxon>
        <taxon>Flavobacteriaceae</taxon>
        <taxon>Patiriisocius</taxon>
    </lineage>
</organism>
<dbReference type="OrthoDB" id="9838092at2"/>
<comment type="caution">
    <text evidence="1">The sequence shown here is derived from an EMBL/GenBank/DDBJ whole genome shotgun (WGS) entry which is preliminary data.</text>
</comment>
<dbReference type="RefSeq" id="WP_151895359.1">
    <property type="nucleotide sequence ID" value="NZ_BKCF01000016.1"/>
</dbReference>
<evidence type="ECO:0000313" key="1">
    <source>
        <dbReference type="EMBL" id="GEQ87440.1"/>
    </source>
</evidence>
<evidence type="ECO:0000313" key="2">
    <source>
        <dbReference type="Proteomes" id="UP000326994"/>
    </source>
</evidence>
<dbReference type="EMBL" id="BKCF01000016">
    <property type="protein sequence ID" value="GEQ87440.1"/>
    <property type="molecule type" value="Genomic_DNA"/>
</dbReference>
<name>A0A5J4FYS2_9FLAO</name>
<dbReference type="AlphaFoldDB" id="A0A5J4FYS2"/>
<proteinExistence type="predicted"/>